<sequence length="294" mass="31849">MAHLHFGAAVPVVFRSFPSVRGHSLAQPRRTLALPDELPGALKLVLLAFNKKHHRELESWTPLLASLQEKFRARNPDSPGALKTYHIVLRSRSARLFSWYLEERWRLLLLPTPPSSSSAASAVPVSQAPSPAGASSGAPHSAGTAAASVPSAFAAFSARSLSSAKCGEALARPTEPSAAAYAAALNSTFFAYVDRRAFLARASLPDCQRPYLFLLDEKNKITWCEHEAFGADKALAVHEIHRLMDLPPEDSKLRLDASNVGERTHLAASPEEPLPALLHGENERRGSEKTGNEA</sequence>
<accession>A0A2A9M698</accession>
<feature type="compositionally biased region" description="Basic and acidic residues" evidence="1">
    <location>
        <begin position="280"/>
        <end position="294"/>
    </location>
</feature>
<comment type="caution">
    <text evidence="2">The sequence shown here is derived from an EMBL/GenBank/DDBJ whole genome shotgun (WGS) entry which is preliminary data.</text>
</comment>
<dbReference type="VEuPathDB" id="ToxoDB:BESB_030470"/>
<feature type="region of interest" description="Disordered" evidence="1">
    <location>
        <begin position="258"/>
        <end position="294"/>
    </location>
</feature>
<feature type="region of interest" description="Disordered" evidence="1">
    <location>
        <begin position="119"/>
        <end position="141"/>
    </location>
</feature>
<evidence type="ECO:0000256" key="1">
    <source>
        <dbReference type="SAM" id="MobiDB-lite"/>
    </source>
</evidence>
<evidence type="ECO:0000313" key="3">
    <source>
        <dbReference type="Proteomes" id="UP000224006"/>
    </source>
</evidence>
<keyword evidence="3" id="KW-1185">Reference proteome</keyword>
<organism evidence="2 3">
    <name type="scientific">Besnoitia besnoiti</name>
    <name type="common">Apicomplexan protozoan</name>
    <dbReference type="NCBI Taxonomy" id="94643"/>
    <lineage>
        <taxon>Eukaryota</taxon>
        <taxon>Sar</taxon>
        <taxon>Alveolata</taxon>
        <taxon>Apicomplexa</taxon>
        <taxon>Conoidasida</taxon>
        <taxon>Coccidia</taxon>
        <taxon>Eucoccidiorida</taxon>
        <taxon>Eimeriorina</taxon>
        <taxon>Sarcocystidae</taxon>
        <taxon>Besnoitia</taxon>
    </lineage>
</organism>
<dbReference type="OrthoDB" id="332014at2759"/>
<protein>
    <submittedName>
        <fullName evidence="2">Uncharacterized protein</fullName>
    </submittedName>
</protein>
<evidence type="ECO:0000313" key="2">
    <source>
        <dbReference type="EMBL" id="PFH31173.1"/>
    </source>
</evidence>
<dbReference type="EMBL" id="NWUJ01000016">
    <property type="protein sequence ID" value="PFH31173.1"/>
    <property type="molecule type" value="Genomic_DNA"/>
</dbReference>
<name>A0A2A9M698_BESBE</name>
<proteinExistence type="predicted"/>
<dbReference type="RefSeq" id="XP_029215182.1">
    <property type="nucleotide sequence ID" value="XM_029361715.1"/>
</dbReference>
<dbReference type="AlphaFoldDB" id="A0A2A9M698"/>
<dbReference type="Proteomes" id="UP000224006">
    <property type="component" value="Chromosome XIII"/>
</dbReference>
<dbReference type="GeneID" id="40308099"/>
<gene>
    <name evidence="2" type="ORF">BESB_030470</name>
</gene>
<reference evidence="2 3" key="1">
    <citation type="submission" date="2017-09" db="EMBL/GenBank/DDBJ databases">
        <title>Genome sequencing of Besnoitia besnoiti strain Bb-Ger1.</title>
        <authorList>
            <person name="Schares G."/>
            <person name="Venepally P."/>
            <person name="Lorenzi H.A."/>
        </authorList>
    </citation>
    <scope>NUCLEOTIDE SEQUENCE [LARGE SCALE GENOMIC DNA]</scope>
    <source>
        <strain evidence="2 3">Bb-Ger1</strain>
    </source>
</reference>
<dbReference type="KEGG" id="bbes:BESB_030470"/>